<evidence type="ECO:0000259" key="2">
    <source>
        <dbReference type="PROSITE" id="PS50209"/>
    </source>
</evidence>
<dbReference type="PROSITE" id="PS50042">
    <property type="entry name" value="CNMP_BINDING_3"/>
    <property type="match status" value="1"/>
</dbReference>
<dbReference type="EMBL" id="CAJVCH010050061">
    <property type="protein sequence ID" value="CAG7717980.1"/>
    <property type="molecule type" value="Genomic_DNA"/>
</dbReference>
<feature type="domain" description="Cyclic nucleotide-binding" evidence="1">
    <location>
        <begin position="579"/>
        <end position="653"/>
    </location>
</feature>
<comment type="caution">
    <text evidence="3">The sequence shown here is derived from an EMBL/GenBank/DDBJ whole genome shotgun (WGS) entry which is preliminary data.</text>
</comment>
<accession>A0A8J2JIZ8</accession>
<dbReference type="GO" id="GO:0070513">
    <property type="term" value="F:death domain binding"/>
    <property type="evidence" value="ECO:0007669"/>
    <property type="project" value="InterPro"/>
</dbReference>
<keyword evidence="4" id="KW-1185">Reference proteome</keyword>
<dbReference type="PROSITE" id="PS50209">
    <property type="entry name" value="CARD"/>
    <property type="match status" value="3"/>
</dbReference>
<dbReference type="PANTHER" id="PTHR15034:SF5">
    <property type="entry name" value="DEATH DOMAIN-CONTAINING PROTEIN CRADD"/>
    <property type="match status" value="1"/>
</dbReference>
<feature type="domain" description="CARD" evidence="2">
    <location>
        <begin position="564"/>
        <end position="639"/>
    </location>
</feature>
<protein>
    <submittedName>
        <fullName evidence="3">Uncharacterized protein</fullName>
    </submittedName>
</protein>
<dbReference type="CDD" id="cd01671">
    <property type="entry name" value="CARD"/>
    <property type="match status" value="3"/>
</dbReference>
<dbReference type="AlphaFoldDB" id="A0A8J2JIZ8"/>
<evidence type="ECO:0000313" key="4">
    <source>
        <dbReference type="Proteomes" id="UP000708208"/>
    </source>
</evidence>
<dbReference type="InterPro" id="IPR000595">
    <property type="entry name" value="cNMP-bd_dom"/>
</dbReference>
<dbReference type="PANTHER" id="PTHR15034">
    <property type="entry name" value="DEATH DOMAIN-CONTAINING PROTEIN CRADD"/>
    <property type="match status" value="1"/>
</dbReference>
<dbReference type="Pfam" id="PF00619">
    <property type="entry name" value="CARD"/>
    <property type="match status" value="1"/>
</dbReference>
<reference evidence="3" key="1">
    <citation type="submission" date="2021-06" db="EMBL/GenBank/DDBJ databases">
        <authorList>
            <person name="Hodson N. C."/>
            <person name="Mongue J. A."/>
            <person name="Jaron S. K."/>
        </authorList>
    </citation>
    <scope>NUCLEOTIDE SEQUENCE</scope>
</reference>
<feature type="domain" description="CARD" evidence="2">
    <location>
        <begin position="379"/>
        <end position="454"/>
    </location>
</feature>
<feature type="domain" description="CARD" evidence="2">
    <location>
        <begin position="195"/>
        <end position="285"/>
    </location>
</feature>
<evidence type="ECO:0000313" key="3">
    <source>
        <dbReference type="EMBL" id="CAG7717980.1"/>
    </source>
</evidence>
<gene>
    <name evidence="3" type="ORF">AFUS01_LOCUS7405</name>
</gene>
<dbReference type="GO" id="GO:0002020">
    <property type="term" value="F:protease binding"/>
    <property type="evidence" value="ECO:0007669"/>
    <property type="project" value="InterPro"/>
</dbReference>
<dbReference type="InterPro" id="IPR001315">
    <property type="entry name" value="CARD"/>
</dbReference>
<dbReference type="Proteomes" id="UP000708208">
    <property type="component" value="Unassembled WGS sequence"/>
</dbReference>
<dbReference type="InterPro" id="IPR037939">
    <property type="entry name" value="CRADD"/>
</dbReference>
<evidence type="ECO:0000259" key="1">
    <source>
        <dbReference type="PROSITE" id="PS50042"/>
    </source>
</evidence>
<organism evidence="3 4">
    <name type="scientific">Allacma fusca</name>
    <dbReference type="NCBI Taxonomy" id="39272"/>
    <lineage>
        <taxon>Eukaryota</taxon>
        <taxon>Metazoa</taxon>
        <taxon>Ecdysozoa</taxon>
        <taxon>Arthropoda</taxon>
        <taxon>Hexapoda</taxon>
        <taxon>Collembola</taxon>
        <taxon>Symphypleona</taxon>
        <taxon>Sminthuridae</taxon>
        <taxon>Allacma</taxon>
    </lineage>
</organism>
<proteinExistence type="predicted"/>
<sequence length="734" mass="86068">MEHRFSFYADFFLEKLKNPSLFWLEITALWQQKFPNKESEQLIKYLVLNPENKVELVQMLVELKILKVMPITEFLTVLGQTGNELLAEIMSLDPDDPGRLGSISWEKIIYDLWEDLTGAVACEELSEVFTQGQVISKSEVKNISRTVGTNEQRMAKLMILLAQRTSTLEVLQKALYFLGTTSPQCVQVANKCTPCCSEQFDWIQHHRDVFIVRVRNIKEIARILHEKSILNSTDLERLEKLSSPQTKSKFVINTVQRRSGPGMQGLINACSQTDNDDLAIMMSLRPTDIRISWDALQLLQFGWKKIVENVNYELIMGYLISRNYLPYKDHMKLLSKSNEDKIREILKLAVGWEDFYEAFFHVLSLQRRYKDIFKMCYPMDFEEQKILLEVQDFLAMHMENISSVCERLADFEILTPSDVEYVAKMQTPLKKKMAIINILKNKGNGTVRRFLDVLWATYNRDCAEILAVNFRNFNMNLEEWMKLKSNWITIVSCIQWELVSPTLLNTGILDKREMQWIDKSAKNRQKIRKLLRLLPSKERGYRILLLALSQYDEFHTLLLSCQPMDAQLARRIQENEEFLMENTNRENFPELLDQLRQRNVLNELEVELIILYEDPIFELYNLLRGKTNDVIEDLIKSLQMTGNFDAAAILNVDLSTIKMTDTEWQDYQRMWLDSIESIKYLDNRKFFVSTGLISRIEDEYICTEPDNERQMRLLLQVLPYRQDALQGLVQIMTS</sequence>
<dbReference type="GO" id="GO:0042981">
    <property type="term" value="P:regulation of apoptotic process"/>
    <property type="evidence" value="ECO:0007669"/>
    <property type="project" value="InterPro"/>
</dbReference>
<name>A0A8J2JIZ8_9HEXA</name>